<name>A0A0F9JH37_9ZZZZ</name>
<dbReference type="Pfam" id="PF12915">
    <property type="entry name" value="DUF3833"/>
    <property type="match status" value="1"/>
</dbReference>
<reference evidence="1" key="1">
    <citation type="journal article" date="2015" name="Nature">
        <title>Complex archaea that bridge the gap between prokaryotes and eukaryotes.</title>
        <authorList>
            <person name="Spang A."/>
            <person name="Saw J.H."/>
            <person name="Jorgensen S.L."/>
            <person name="Zaremba-Niedzwiedzka K."/>
            <person name="Martijn J."/>
            <person name="Lind A.E."/>
            <person name="van Eijk R."/>
            <person name="Schleper C."/>
            <person name="Guy L."/>
            <person name="Ettema T.J."/>
        </authorList>
    </citation>
    <scope>NUCLEOTIDE SEQUENCE</scope>
</reference>
<comment type="caution">
    <text evidence="1">The sequence shown here is derived from an EMBL/GenBank/DDBJ whole genome shotgun (WGS) entry which is preliminary data.</text>
</comment>
<gene>
    <name evidence="1" type="ORF">LCGC14_1757680</name>
</gene>
<dbReference type="InterPro" id="IPR024409">
    <property type="entry name" value="DUF3833"/>
</dbReference>
<sequence length="188" mass="20978">MEAAFLVIFGGGLVLLLVWLKNRFLAFRGQSSLDYEGLGPEFDLREHLTGDILCEGVIYGPTGRVTSRFVAEMRGTWDGDTCVLDEYFRYDSGATQSRCWRLTLFEDGKIEAAADDVVGIGEGQQSGPTVRMRYKLILPPDTGGLILNAVDWMYVLENGVIVNRSQFRKFGLVVAELVATLRRKDTTK</sequence>
<organism evidence="1">
    <name type="scientific">marine sediment metagenome</name>
    <dbReference type="NCBI Taxonomy" id="412755"/>
    <lineage>
        <taxon>unclassified sequences</taxon>
        <taxon>metagenomes</taxon>
        <taxon>ecological metagenomes</taxon>
    </lineage>
</organism>
<dbReference type="EMBL" id="LAZR01016304">
    <property type="protein sequence ID" value="KKM05086.1"/>
    <property type="molecule type" value="Genomic_DNA"/>
</dbReference>
<proteinExistence type="predicted"/>
<evidence type="ECO:0008006" key="2">
    <source>
        <dbReference type="Google" id="ProtNLM"/>
    </source>
</evidence>
<dbReference type="AlphaFoldDB" id="A0A0F9JH37"/>
<protein>
    <recommendedName>
        <fullName evidence="2">DUF3833 domain-containing protein</fullName>
    </recommendedName>
</protein>
<evidence type="ECO:0000313" key="1">
    <source>
        <dbReference type="EMBL" id="KKM05086.1"/>
    </source>
</evidence>
<accession>A0A0F9JH37</accession>